<sequence>MARARTMLPIIGNVLLNASKRLVQHSNILASSFHILSRPNLTLTHSIPQHNFLIPSSHSLIPSCGFKVKGRVRRRCKDCYMVRREERLYVICKTHPRHKQMSMVKKPKDTWILSHATQSKYRPW</sequence>
<dbReference type="AlphaFoldDB" id="A0AAV8W497"/>
<gene>
    <name evidence="8" type="ORF">NQ315_013606</name>
</gene>
<dbReference type="GO" id="GO:0003735">
    <property type="term" value="F:structural constituent of ribosome"/>
    <property type="evidence" value="ECO:0007669"/>
    <property type="project" value="InterPro"/>
</dbReference>
<dbReference type="GO" id="GO:0005762">
    <property type="term" value="C:mitochondrial large ribosomal subunit"/>
    <property type="evidence" value="ECO:0007669"/>
    <property type="project" value="TreeGrafter"/>
</dbReference>
<dbReference type="EMBL" id="JANEYG010000011">
    <property type="protein sequence ID" value="KAJ8921135.1"/>
    <property type="molecule type" value="Genomic_DNA"/>
</dbReference>
<dbReference type="Pfam" id="PF00444">
    <property type="entry name" value="Ribosomal_L36"/>
    <property type="match status" value="1"/>
</dbReference>
<reference evidence="8 9" key="1">
    <citation type="journal article" date="2023" name="Insect Mol. Biol.">
        <title>Genome sequencing provides insights into the evolution of gene families encoding plant cell wall-degrading enzymes in longhorned beetles.</title>
        <authorList>
            <person name="Shin N.R."/>
            <person name="Okamura Y."/>
            <person name="Kirsch R."/>
            <person name="Pauchet Y."/>
        </authorList>
    </citation>
    <scope>NUCLEOTIDE SEQUENCE [LARGE SCALE GENOMIC DNA]</scope>
    <source>
        <strain evidence="8">EAD_L_NR</strain>
    </source>
</reference>
<dbReference type="Proteomes" id="UP001159042">
    <property type="component" value="Unassembled WGS sequence"/>
</dbReference>
<dbReference type="InterPro" id="IPR000473">
    <property type="entry name" value="Ribosomal_bL36"/>
</dbReference>
<comment type="subcellular location">
    <subcellularLocation>
        <location evidence="1">Mitochondrion</location>
    </subcellularLocation>
</comment>
<comment type="similarity">
    <text evidence="2 7">Belongs to the bacterial ribosomal protein bL36 family.</text>
</comment>
<evidence type="ECO:0000313" key="9">
    <source>
        <dbReference type="Proteomes" id="UP001159042"/>
    </source>
</evidence>
<evidence type="ECO:0000256" key="5">
    <source>
        <dbReference type="ARBA" id="ARBA00023128"/>
    </source>
</evidence>
<evidence type="ECO:0000256" key="1">
    <source>
        <dbReference type="ARBA" id="ARBA00004173"/>
    </source>
</evidence>
<dbReference type="NCBIfam" id="TIGR01022">
    <property type="entry name" value="rpmJ_bact"/>
    <property type="match status" value="1"/>
</dbReference>
<organism evidence="8 9">
    <name type="scientific">Exocentrus adspersus</name>
    <dbReference type="NCBI Taxonomy" id="1586481"/>
    <lineage>
        <taxon>Eukaryota</taxon>
        <taxon>Metazoa</taxon>
        <taxon>Ecdysozoa</taxon>
        <taxon>Arthropoda</taxon>
        <taxon>Hexapoda</taxon>
        <taxon>Insecta</taxon>
        <taxon>Pterygota</taxon>
        <taxon>Neoptera</taxon>
        <taxon>Endopterygota</taxon>
        <taxon>Coleoptera</taxon>
        <taxon>Polyphaga</taxon>
        <taxon>Cucujiformia</taxon>
        <taxon>Chrysomeloidea</taxon>
        <taxon>Cerambycidae</taxon>
        <taxon>Lamiinae</taxon>
        <taxon>Acanthocinini</taxon>
        <taxon>Exocentrus</taxon>
    </lineage>
</organism>
<comment type="caution">
    <text evidence="8">The sequence shown here is derived from an EMBL/GenBank/DDBJ whole genome shotgun (WGS) entry which is preliminary data.</text>
</comment>
<dbReference type="InterPro" id="IPR052143">
    <property type="entry name" value="Mitoribosomal_bL36m"/>
</dbReference>
<accession>A0AAV8W497</accession>
<evidence type="ECO:0000313" key="8">
    <source>
        <dbReference type="EMBL" id="KAJ8921135.1"/>
    </source>
</evidence>
<keyword evidence="6 7" id="KW-0687">Ribonucleoprotein</keyword>
<keyword evidence="5" id="KW-0496">Mitochondrion</keyword>
<dbReference type="HAMAP" id="MF_00251">
    <property type="entry name" value="Ribosomal_bL36"/>
    <property type="match status" value="1"/>
</dbReference>
<dbReference type="PANTHER" id="PTHR46909:SF1">
    <property type="entry name" value="LARGE RIBOSOMAL SUBUNIT PROTEIN BL36M"/>
    <property type="match status" value="1"/>
</dbReference>
<proteinExistence type="inferred from homology"/>
<keyword evidence="9" id="KW-1185">Reference proteome</keyword>
<name>A0AAV8W497_9CUCU</name>
<dbReference type="InterPro" id="IPR035977">
    <property type="entry name" value="Ribosomal_bL36_sp"/>
</dbReference>
<keyword evidence="3" id="KW-0809">Transit peptide</keyword>
<evidence type="ECO:0000256" key="3">
    <source>
        <dbReference type="ARBA" id="ARBA00022946"/>
    </source>
</evidence>
<keyword evidence="4 7" id="KW-0689">Ribosomal protein</keyword>
<evidence type="ECO:0000256" key="7">
    <source>
        <dbReference type="RuleBase" id="RU000570"/>
    </source>
</evidence>
<evidence type="ECO:0000256" key="4">
    <source>
        <dbReference type="ARBA" id="ARBA00022980"/>
    </source>
</evidence>
<dbReference type="GO" id="GO:0006412">
    <property type="term" value="P:translation"/>
    <property type="evidence" value="ECO:0007669"/>
    <property type="project" value="InterPro"/>
</dbReference>
<dbReference type="PANTHER" id="PTHR46909">
    <property type="entry name" value="39S RIBOSOMAL PROTEIN L36, MITOCHONDRIAL"/>
    <property type="match status" value="1"/>
</dbReference>
<protein>
    <recommendedName>
        <fullName evidence="7">Ribosomal protein</fullName>
    </recommendedName>
</protein>
<evidence type="ECO:0000256" key="2">
    <source>
        <dbReference type="ARBA" id="ARBA00007645"/>
    </source>
</evidence>
<dbReference type="SUPFAM" id="SSF57840">
    <property type="entry name" value="Ribosomal protein L36"/>
    <property type="match status" value="1"/>
</dbReference>
<evidence type="ECO:0000256" key="6">
    <source>
        <dbReference type="ARBA" id="ARBA00023274"/>
    </source>
</evidence>